<evidence type="ECO:0000259" key="2">
    <source>
        <dbReference type="Pfam" id="PF19313"/>
    </source>
</evidence>
<accession>A0A4Q1KKH2</accession>
<protein>
    <submittedName>
        <fullName evidence="3">Hydrolase</fullName>
    </submittedName>
</protein>
<dbReference type="Pfam" id="PF06452">
    <property type="entry name" value="CBM9_1"/>
    <property type="match status" value="1"/>
</dbReference>
<dbReference type="GO" id="GO:0004553">
    <property type="term" value="F:hydrolase activity, hydrolyzing O-glycosyl compounds"/>
    <property type="evidence" value="ECO:0007669"/>
    <property type="project" value="InterPro"/>
</dbReference>
<dbReference type="Proteomes" id="UP000289734">
    <property type="component" value="Unassembled WGS sequence"/>
</dbReference>
<dbReference type="Gene3D" id="2.60.40.1190">
    <property type="match status" value="1"/>
</dbReference>
<organism evidence="3 4">
    <name type="scientific">Flavobacterium piscinae</name>
    <dbReference type="NCBI Taxonomy" id="2506424"/>
    <lineage>
        <taxon>Bacteria</taxon>
        <taxon>Pseudomonadati</taxon>
        <taxon>Bacteroidota</taxon>
        <taxon>Flavobacteriia</taxon>
        <taxon>Flavobacteriales</taxon>
        <taxon>Flavobacteriaceae</taxon>
        <taxon>Flavobacterium</taxon>
    </lineage>
</organism>
<dbReference type="RefSeq" id="WP_129465230.1">
    <property type="nucleotide sequence ID" value="NZ_SBKQ01000013.1"/>
</dbReference>
<reference evidence="4" key="1">
    <citation type="submission" date="2019-01" db="EMBL/GenBank/DDBJ databases">
        <title>Cytophagaceae bacterium strain CAR-16.</title>
        <authorList>
            <person name="Chen W.-M."/>
        </authorList>
    </citation>
    <scope>NUCLEOTIDE SEQUENCE [LARGE SCALE GENOMIC DNA]</scope>
    <source>
        <strain evidence="4">ICH-30</strain>
    </source>
</reference>
<feature type="domain" description="Carbohydrate-binding" evidence="1">
    <location>
        <begin position="38"/>
        <end position="186"/>
    </location>
</feature>
<dbReference type="OrthoDB" id="9786766at2"/>
<evidence type="ECO:0000313" key="4">
    <source>
        <dbReference type="Proteomes" id="UP000289734"/>
    </source>
</evidence>
<dbReference type="InterPro" id="IPR010502">
    <property type="entry name" value="Carb-bd_dom_fam9"/>
</dbReference>
<proteinExistence type="predicted"/>
<sequence length="801" mass="92216">MNSIRPLFSIILFLLIGTFQVYSQKKTTAFRVNESISIDGKLNETVWEKTSIANNFIMLEPENGVPESTERKSEVRILYDDNAIYVGAILYDNEPSKIEKEITQRDNFGTADHFGIFINGFNDGQQDFRFFVSASGVQMDCLATENGEDFSWDAIWNSEVKITDYGWVIEMEIPYAALRFSKENVQTWGVNFFREIRRFRQKVTWSKIDRAVSSFINQAGILEGIENIKTPTRLFLIPYTSGYIESNNNDTESTFKAGMDIKYGINDSFTLDAILVPDFGQTAFDNVELNLGPFEQQFNENRPFFTEGTDLFSKGNLVYSRRIGGPPSASPSISENETVETYPNTVNLLNALKVSGRTSEGLGIGFLNAITEKTYARIRNNDTNEIREELVEPLSNYNILVFDQRFNQNSSVSFINTNVTRFGDFRDANVTGIVYDINSKGNKFNISGDLKMSSIYDDKKGNGYSTYINFGKTYGKYRYSIASQYVSKDFDINDLGINFITNYHNVAANFNYRILNPTKRYNSFRLNANYYIELENTTGKAQDHWINMNINSSTLKNDFIGYGFLVSPFVTYNFYESRVPGRPLAFPATANAWIYFSSNYNRKFALDVEPSVRIFDQENRLNYGLFVSPRYRFNDKLTLIYSTNYNRQNSDIGWVDFSENDIILAERNRTTLTNSISGKYAINNKMTLNLTTRHYWSFAENVQFHTLLEDGTFTPNNNYTNNKDANFNLWNFDLSYSWWFAPGSQITALYRNNAQNFSNEINKSFGSNVGNVFEDNLNHVFSVSLRYFIDYNKAKNWFKKV</sequence>
<dbReference type="InterPro" id="IPR045670">
    <property type="entry name" value="DUF5916"/>
</dbReference>
<keyword evidence="4" id="KW-1185">Reference proteome</keyword>
<name>A0A4Q1KKH2_9FLAO</name>
<comment type="caution">
    <text evidence="3">The sequence shown here is derived from an EMBL/GenBank/DDBJ whole genome shotgun (WGS) entry which is preliminary data.</text>
</comment>
<dbReference type="Pfam" id="PF19313">
    <property type="entry name" value="DUF5916"/>
    <property type="match status" value="1"/>
</dbReference>
<evidence type="ECO:0000259" key="1">
    <source>
        <dbReference type="Pfam" id="PF06452"/>
    </source>
</evidence>
<keyword evidence="3" id="KW-0378">Hydrolase</keyword>
<feature type="domain" description="DUF5916" evidence="2">
    <location>
        <begin position="230"/>
        <end position="798"/>
    </location>
</feature>
<dbReference type="GO" id="GO:0030246">
    <property type="term" value="F:carbohydrate binding"/>
    <property type="evidence" value="ECO:0007669"/>
    <property type="project" value="InterPro"/>
</dbReference>
<dbReference type="GO" id="GO:0016052">
    <property type="term" value="P:carbohydrate catabolic process"/>
    <property type="evidence" value="ECO:0007669"/>
    <property type="project" value="InterPro"/>
</dbReference>
<gene>
    <name evidence="3" type="ORF">EQG68_12530</name>
</gene>
<dbReference type="AlphaFoldDB" id="A0A4Q1KKH2"/>
<dbReference type="EMBL" id="SBKQ01000013">
    <property type="protein sequence ID" value="RXR29689.1"/>
    <property type="molecule type" value="Genomic_DNA"/>
</dbReference>
<dbReference type="CDD" id="cd09618">
    <property type="entry name" value="CBM9_like_2"/>
    <property type="match status" value="1"/>
</dbReference>
<evidence type="ECO:0000313" key="3">
    <source>
        <dbReference type="EMBL" id="RXR29689.1"/>
    </source>
</evidence>
<dbReference type="SUPFAM" id="SSF49344">
    <property type="entry name" value="CBD9-like"/>
    <property type="match status" value="1"/>
</dbReference>